<dbReference type="InterPro" id="IPR036034">
    <property type="entry name" value="PDZ_sf"/>
</dbReference>
<sequence>MGSRPRFIDDLSRGAPEPGASQPATPGPLSDDALLDAYSRTVIGALARVQQAVAFIAVERSLPGEAGRAPRVRGGTGSGFLFTPDGYLLTNSHVVHGATRISVTLADGSKYDADLVGDDPDSDLAVLRIGCAEPLPHVELGHSSSLRVGQIAIAVGNPLGLAQTVTTGVVSALGRSLRSTTGRMIYDVIQTDAALNPGNSGGPLINSAGQVIGVNTAIIQGAQAISFATAIDTAKWVIMQIFAHGRVRRAYIGVAGTVSPVSRRAQRYFGLDQTAGVRVLEVVKGSPAAQGGLRVDDTIVAIDTLPVDSVDALQRSLDASRIDRAVKIAVLRGTQRVELDVTPVEQKG</sequence>
<dbReference type="Proteomes" id="UP001325479">
    <property type="component" value="Chromosome"/>
</dbReference>
<dbReference type="EMBL" id="CP139965">
    <property type="protein sequence ID" value="WQD78022.1"/>
    <property type="molecule type" value="Genomic_DNA"/>
</dbReference>
<dbReference type="Pfam" id="PF13180">
    <property type="entry name" value="PDZ_2"/>
    <property type="match status" value="1"/>
</dbReference>
<dbReference type="InterPro" id="IPR051201">
    <property type="entry name" value="Chloro_Bact_Ser_Proteases"/>
</dbReference>
<evidence type="ECO:0000313" key="5">
    <source>
        <dbReference type="EMBL" id="WQD78022.1"/>
    </source>
</evidence>
<proteinExistence type="predicted"/>
<name>A0ABZ0WKY1_9BURK</name>
<evidence type="ECO:0000256" key="1">
    <source>
        <dbReference type="ARBA" id="ARBA00022670"/>
    </source>
</evidence>
<dbReference type="SMART" id="SM00228">
    <property type="entry name" value="PDZ"/>
    <property type="match status" value="1"/>
</dbReference>
<dbReference type="InterPro" id="IPR001478">
    <property type="entry name" value="PDZ"/>
</dbReference>
<protein>
    <submittedName>
        <fullName evidence="5">Trypsin-like peptidase domain-containing protein</fullName>
    </submittedName>
</protein>
<dbReference type="RefSeq" id="WP_114811324.1">
    <property type="nucleotide sequence ID" value="NZ_CP139965.1"/>
</dbReference>
<keyword evidence="1" id="KW-0645">Protease</keyword>
<dbReference type="PANTHER" id="PTHR43343">
    <property type="entry name" value="PEPTIDASE S12"/>
    <property type="match status" value="1"/>
</dbReference>
<dbReference type="PANTHER" id="PTHR43343:SF3">
    <property type="entry name" value="PROTEASE DO-LIKE 8, CHLOROPLASTIC"/>
    <property type="match status" value="1"/>
</dbReference>
<dbReference type="SUPFAM" id="SSF50494">
    <property type="entry name" value="Trypsin-like serine proteases"/>
    <property type="match status" value="1"/>
</dbReference>
<keyword evidence="2" id="KW-0378">Hydrolase</keyword>
<dbReference type="CDD" id="cd06779">
    <property type="entry name" value="cpPDZ_Deg_HtrA-like"/>
    <property type="match status" value="1"/>
</dbReference>
<accession>A0ABZ0WKY1</accession>
<evidence type="ECO:0000313" key="6">
    <source>
        <dbReference type="Proteomes" id="UP001325479"/>
    </source>
</evidence>
<evidence type="ECO:0000256" key="3">
    <source>
        <dbReference type="SAM" id="MobiDB-lite"/>
    </source>
</evidence>
<reference evidence="5 6" key="1">
    <citation type="submission" date="2023-12" db="EMBL/GenBank/DDBJ databases">
        <title>Genome sequencing and assembly of bacterial species from a model synthetic community.</title>
        <authorList>
            <person name="Hogle S.L."/>
        </authorList>
    </citation>
    <scope>NUCLEOTIDE SEQUENCE [LARGE SCALE GENOMIC DNA]</scope>
    <source>
        <strain evidence="5 6">HAMBI 2494</strain>
    </source>
</reference>
<dbReference type="Gene3D" id="2.30.42.10">
    <property type="match status" value="1"/>
</dbReference>
<dbReference type="InterPro" id="IPR009003">
    <property type="entry name" value="Peptidase_S1_PA"/>
</dbReference>
<dbReference type="Pfam" id="PF13365">
    <property type="entry name" value="Trypsin_2"/>
    <property type="match status" value="1"/>
</dbReference>
<dbReference type="PRINTS" id="PR00834">
    <property type="entry name" value="PROTEASES2C"/>
</dbReference>
<feature type="domain" description="PDZ" evidence="4">
    <location>
        <begin position="258"/>
        <end position="334"/>
    </location>
</feature>
<dbReference type="InterPro" id="IPR001940">
    <property type="entry name" value="Peptidase_S1C"/>
</dbReference>
<feature type="compositionally biased region" description="Basic and acidic residues" evidence="3">
    <location>
        <begin position="1"/>
        <end position="12"/>
    </location>
</feature>
<dbReference type="SUPFAM" id="SSF50156">
    <property type="entry name" value="PDZ domain-like"/>
    <property type="match status" value="1"/>
</dbReference>
<keyword evidence="6" id="KW-1185">Reference proteome</keyword>
<organism evidence="5 6">
    <name type="scientific">Paraburkholderia kururiensis</name>
    <dbReference type="NCBI Taxonomy" id="984307"/>
    <lineage>
        <taxon>Bacteria</taxon>
        <taxon>Pseudomonadati</taxon>
        <taxon>Pseudomonadota</taxon>
        <taxon>Betaproteobacteria</taxon>
        <taxon>Burkholderiales</taxon>
        <taxon>Burkholderiaceae</taxon>
        <taxon>Paraburkholderia</taxon>
    </lineage>
</organism>
<gene>
    <name evidence="5" type="ORF">U0042_29100</name>
</gene>
<evidence type="ECO:0000259" key="4">
    <source>
        <dbReference type="PROSITE" id="PS50106"/>
    </source>
</evidence>
<evidence type="ECO:0000256" key="2">
    <source>
        <dbReference type="ARBA" id="ARBA00022801"/>
    </source>
</evidence>
<dbReference type="Gene3D" id="2.40.10.120">
    <property type="match status" value="1"/>
</dbReference>
<feature type="region of interest" description="Disordered" evidence="3">
    <location>
        <begin position="1"/>
        <end position="30"/>
    </location>
</feature>
<dbReference type="PROSITE" id="PS50106">
    <property type="entry name" value="PDZ"/>
    <property type="match status" value="1"/>
</dbReference>